<dbReference type="PANTHER" id="PTHR10977:SF3">
    <property type="entry name" value="DIPHOSPHOMEVALONATE DECARBOXYLASE"/>
    <property type="match status" value="1"/>
</dbReference>
<dbReference type="OrthoDB" id="5498344at2"/>
<evidence type="ECO:0000259" key="8">
    <source>
        <dbReference type="Pfam" id="PF18376"/>
    </source>
</evidence>
<keyword evidence="6" id="KW-0443">Lipid metabolism</keyword>
<keyword evidence="7" id="KW-0456">Lyase</keyword>
<evidence type="ECO:0000256" key="5">
    <source>
        <dbReference type="ARBA" id="ARBA00022840"/>
    </source>
</evidence>
<dbReference type="InterPro" id="IPR020568">
    <property type="entry name" value="Ribosomal_Su5_D2-typ_SF"/>
</dbReference>
<dbReference type="RefSeq" id="WP_022790920.1">
    <property type="nucleotide sequence ID" value="NZ_ATUU01000001.1"/>
</dbReference>
<accession>A0A0R2G8F7</accession>
<dbReference type="STRING" id="1123500.GCA_000420365_00118"/>
<dbReference type="AlphaFoldDB" id="A0A0R2G8F7"/>
<evidence type="ECO:0000256" key="3">
    <source>
        <dbReference type="ARBA" id="ARBA00022516"/>
    </source>
</evidence>
<organism evidence="10 11">
    <name type="scientific">Weissella halotolerans DSM 20190</name>
    <dbReference type="NCBI Taxonomy" id="1123500"/>
    <lineage>
        <taxon>Bacteria</taxon>
        <taxon>Bacillati</taxon>
        <taxon>Bacillota</taxon>
        <taxon>Bacilli</taxon>
        <taxon>Lactobacillales</taxon>
        <taxon>Lactobacillaceae</taxon>
        <taxon>Weissella</taxon>
    </lineage>
</organism>
<evidence type="ECO:0000256" key="6">
    <source>
        <dbReference type="ARBA" id="ARBA00023098"/>
    </source>
</evidence>
<dbReference type="PANTHER" id="PTHR10977">
    <property type="entry name" value="DIPHOSPHOMEVALONATE DECARBOXYLASE"/>
    <property type="match status" value="1"/>
</dbReference>
<proteinExistence type="inferred from homology"/>
<gene>
    <name evidence="10" type="ORF">IV68_GL000386</name>
</gene>
<dbReference type="InterPro" id="IPR029765">
    <property type="entry name" value="Mev_diP_decarb"/>
</dbReference>
<reference evidence="10 11" key="1">
    <citation type="journal article" date="2015" name="Genome Announc.">
        <title>Expanding the biotechnology potential of lactobacilli through comparative genomics of 213 strains and associated genera.</title>
        <authorList>
            <person name="Sun Z."/>
            <person name="Harris H.M."/>
            <person name="McCann A."/>
            <person name="Guo C."/>
            <person name="Argimon S."/>
            <person name="Zhang W."/>
            <person name="Yang X."/>
            <person name="Jeffery I.B."/>
            <person name="Cooney J.C."/>
            <person name="Kagawa T.F."/>
            <person name="Liu W."/>
            <person name="Song Y."/>
            <person name="Salvetti E."/>
            <person name="Wrobel A."/>
            <person name="Rasinkangas P."/>
            <person name="Parkhill J."/>
            <person name="Rea M.C."/>
            <person name="O'Sullivan O."/>
            <person name="Ritari J."/>
            <person name="Douillard F.P."/>
            <person name="Paul Ross R."/>
            <person name="Yang R."/>
            <person name="Briner A.E."/>
            <person name="Felis G.E."/>
            <person name="de Vos W.M."/>
            <person name="Barrangou R."/>
            <person name="Klaenhammer T.R."/>
            <person name="Caufield P.W."/>
            <person name="Cui Y."/>
            <person name="Zhang H."/>
            <person name="O'Toole P.W."/>
        </authorList>
    </citation>
    <scope>NUCLEOTIDE SEQUENCE [LARGE SCALE GENOMIC DNA]</scope>
    <source>
        <strain evidence="10 11">DSM 20190</strain>
    </source>
</reference>
<keyword evidence="3" id="KW-0444">Lipid biosynthesis</keyword>
<dbReference type="InterPro" id="IPR053859">
    <property type="entry name" value="MVD-like_N"/>
</dbReference>
<dbReference type="InterPro" id="IPR005935">
    <property type="entry name" value="Mev_decarb"/>
</dbReference>
<dbReference type="SUPFAM" id="SSF54211">
    <property type="entry name" value="Ribosomal protein S5 domain 2-like"/>
    <property type="match status" value="1"/>
</dbReference>
<evidence type="ECO:0000313" key="10">
    <source>
        <dbReference type="EMBL" id="KRN33580.1"/>
    </source>
</evidence>
<dbReference type="eggNOG" id="COG3407">
    <property type="taxonomic scope" value="Bacteria"/>
</dbReference>
<evidence type="ECO:0000256" key="1">
    <source>
        <dbReference type="ARBA" id="ARBA00008831"/>
    </source>
</evidence>
<evidence type="ECO:0000256" key="4">
    <source>
        <dbReference type="ARBA" id="ARBA00022741"/>
    </source>
</evidence>
<evidence type="ECO:0000313" key="11">
    <source>
        <dbReference type="Proteomes" id="UP000051296"/>
    </source>
</evidence>
<dbReference type="Gene3D" id="3.30.230.10">
    <property type="match status" value="1"/>
</dbReference>
<evidence type="ECO:0000256" key="7">
    <source>
        <dbReference type="ARBA" id="ARBA00023239"/>
    </source>
</evidence>
<dbReference type="InterPro" id="IPR041431">
    <property type="entry name" value="Mvd1_C"/>
</dbReference>
<feature type="domain" description="Mvd1 C-terminal" evidence="8">
    <location>
        <begin position="179"/>
        <end position="312"/>
    </location>
</feature>
<dbReference type="PIRSF" id="PIRSF015950">
    <property type="entry name" value="Mev_P_decrbx"/>
    <property type="match status" value="1"/>
</dbReference>
<evidence type="ECO:0000259" key="9">
    <source>
        <dbReference type="Pfam" id="PF22700"/>
    </source>
</evidence>
<feature type="domain" description="Diphosphomevalonate decarboxylase-like N-terminal" evidence="9">
    <location>
        <begin position="8"/>
        <end position="163"/>
    </location>
</feature>
<evidence type="ECO:0000256" key="2">
    <source>
        <dbReference type="ARBA" id="ARBA00012296"/>
    </source>
</evidence>
<dbReference type="GO" id="GO:0019287">
    <property type="term" value="P:isopentenyl diphosphate biosynthetic process, mevalonate pathway"/>
    <property type="evidence" value="ECO:0007669"/>
    <property type="project" value="InterPro"/>
</dbReference>
<dbReference type="InterPro" id="IPR036554">
    <property type="entry name" value="GHMP_kinase_C_sf"/>
</dbReference>
<keyword evidence="11" id="KW-1185">Reference proteome</keyword>
<dbReference type="GO" id="GO:0005829">
    <property type="term" value="C:cytosol"/>
    <property type="evidence" value="ECO:0007669"/>
    <property type="project" value="InterPro"/>
</dbReference>
<dbReference type="EMBL" id="JQAX01000001">
    <property type="protein sequence ID" value="KRN33580.1"/>
    <property type="molecule type" value="Genomic_DNA"/>
</dbReference>
<dbReference type="Proteomes" id="UP000051296">
    <property type="component" value="Unassembled WGS sequence"/>
</dbReference>
<dbReference type="Pfam" id="PF22700">
    <property type="entry name" value="MVD-like_N"/>
    <property type="match status" value="1"/>
</dbReference>
<sequence length="329" mass="35316">MKHYTAKAHTNIALLKYWGKADSELIIPTTSSISLTLNEFYTQTTVWFDSTLDQDRVVLDGILLSTKASTKVVHLLNLVRQLSGLTSYAHVESHNHVPTAAGLASSASAFAALAGAASRASGLTLSRQDLSRLARRGSGSASRSIFGGFAQWERGHSDLTSFAKPIMEEVTWPIQLVTVLINDQPKKVSSRTGMQLAQTSAPGYQQWVADTNAANSAALTAIFNQDLATLGCLAEENALAMHALNPTATPPFTYLTTQSWAVIRLAQTLRNNKGIPVYATMDAGPNVKLISQPHDTSVIMQALHQILPNVQTQIATPGPGINIVEGDTI</sequence>
<dbReference type="Pfam" id="PF18376">
    <property type="entry name" value="MDD_C"/>
    <property type="match status" value="1"/>
</dbReference>
<dbReference type="EC" id="4.1.1.33" evidence="2"/>
<dbReference type="InParanoid" id="A0A0R2G8F7"/>
<dbReference type="GO" id="GO:0004163">
    <property type="term" value="F:diphosphomevalonate decarboxylase activity"/>
    <property type="evidence" value="ECO:0007669"/>
    <property type="project" value="UniProtKB-EC"/>
</dbReference>
<dbReference type="Gene3D" id="3.30.70.890">
    <property type="entry name" value="GHMP kinase, C-terminal domain"/>
    <property type="match status" value="1"/>
</dbReference>
<dbReference type="InterPro" id="IPR014721">
    <property type="entry name" value="Ribsml_uS5_D2-typ_fold_subgr"/>
</dbReference>
<dbReference type="FunFam" id="3.30.230.10:FF:000072">
    <property type="entry name" value="Diphosphomevalonate decarboxylase"/>
    <property type="match status" value="1"/>
</dbReference>
<dbReference type="SUPFAM" id="SSF55060">
    <property type="entry name" value="GHMP Kinase, C-terminal domain"/>
    <property type="match status" value="1"/>
</dbReference>
<comment type="similarity">
    <text evidence="1">Belongs to the diphosphomevalonate decarboxylase family.</text>
</comment>
<protein>
    <recommendedName>
        <fullName evidence="2">diphosphomevalonate decarboxylase</fullName>
        <ecNumber evidence="2">4.1.1.33</ecNumber>
    </recommendedName>
</protein>
<keyword evidence="4" id="KW-0547">Nucleotide-binding</keyword>
<keyword evidence="5" id="KW-0067">ATP-binding</keyword>
<dbReference type="PATRIC" id="fig|1123500.6.peg.387"/>
<dbReference type="GO" id="GO:0005524">
    <property type="term" value="F:ATP binding"/>
    <property type="evidence" value="ECO:0007669"/>
    <property type="project" value="UniProtKB-KW"/>
</dbReference>
<dbReference type="NCBIfam" id="TIGR01240">
    <property type="entry name" value="mevDPdecarb"/>
    <property type="match status" value="1"/>
</dbReference>
<comment type="caution">
    <text evidence="10">The sequence shown here is derived from an EMBL/GenBank/DDBJ whole genome shotgun (WGS) entry which is preliminary data.</text>
</comment>
<name>A0A0R2G8F7_9LACO</name>